<evidence type="ECO:0000259" key="1">
    <source>
        <dbReference type="Pfam" id="PF13521"/>
    </source>
</evidence>
<dbReference type="Proteomes" id="UP000615593">
    <property type="component" value="Unassembled WGS sequence"/>
</dbReference>
<dbReference type="EMBL" id="BMWY01000002">
    <property type="protein sequence ID" value="GGZ48482.1"/>
    <property type="molecule type" value="Genomic_DNA"/>
</dbReference>
<name>A0ABQ3BK64_9FLAO</name>
<dbReference type="RefSeq" id="WP_027884090.1">
    <property type="nucleotide sequence ID" value="NZ_BMWY01000002.1"/>
</dbReference>
<sequence length="181" mass="21148">MPKHSKILILGGPGTGKTSVINGLKNRNYTCFDEVSREIIQQAQQEGIEQLFLTDPLLFSQKLLEGRIKQFEEAEKINEPVFLDRGIPDVTAYMDFKGDTYPEEFLQANKKYTYDQTFIFPIWEEIYQSDNERYENLEQAIEIEKYLEKTYQSLGYNLIEVPKVSVEKRVNFILENIKSNS</sequence>
<accession>A0ABQ3BK64</accession>
<dbReference type="InterPro" id="IPR027417">
    <property type="entry name" value="P-loop_NTPase"/>
</dbReference>
<dbReference type="InterPro" id="IPR038727">
    <property type="entry name" value="NadR/Ttd14_AAA_dom"/>
</dbReference>
<feature type="domain" description="NadR/Ttd14 AAA" evidence="1">
    <location>
        <begin position="6"/>
        <end position="169"/>
    </location>
</feature>
<protein>
    <submittedName>
        <fullName evidence="2">ATPase</fullName>
    </submittedName>
</protein>
<dbReference type="Gene3D" id="3.40.50.300">
    <property type="entry name" value="P-loop containing nucleotide triphosphate hydrolases"/>
    <property type="match status" value="1"/>
</dbReference>
<reference evidence="3" key="1">
    <citation type="journal article" date="2019" name="Int. J. Syst. Evol. Microbiol.">
        <title>The Global Catalogue of Microorganisms (GCM) 10K type strain sequencing project: providing services to taxonomists for standard genome sequencing and annotation.</title>
        <authorList>
            <consortium name="The Broad Institute Genomics Platform"/>
            <consortium name="The Broad Institute Genome Sequencing Center for Infectious Disease"/>
            <person name="Wu L."/>
            <person name="Ma J."/>
        </authorList>
    </citation>
    <scope>NUCLEOTIDE SEQUENCE [LARGE SCALE GENOMIC DNA]</scope>
    <source>
        <strain evidence="3">KCTC 12708</strain>
    </source>
</reference>
<proteinExistence type="predicted"/>
<evidence type="ECO:0000313" key="2">
    <source>
        <dbReference type="EMBL" id="GGZ48482.1"/>
    </source>
</evidence>
<evidence type="ECO:0000313" key="3">
    <source>
        <dbReference type="Proteomes" id="UP000615593"/>
    </source>
</evidence>
<dbReference type="Pfam" id="PF13521">
    <property type="entry name" value="AAA_28"/>
    <property type="match status" value="1"/>
</dbReference>
<dbReference type="GeneID" id="94368376"/>
<organism evidence="2 3">
    <name type="scientific">Mesonia mobilis</name>
    <dbReference type="NCBI Taxonomy" id="369791"/>
    <lineage>
        <taxon>Bacteria</taxon>
        <taxon>Pseudomonadati</taxon>
        <taxon>Bacteroidota</taxon>
        <taxon>Flavobacteriia</taxon>
        <taxon>Flavobacteriales</taxon>
        <taxon>Flavobacteriaceae</taxon>
        <taxon>Mesonia</taxon>
    </lineage>
</organism>
<gene>
    <name evidence="2" type="ORF">GCM10008088_07140</name>
</gene>
<dbReference type="SUPFAM" id="SSF52540">
    <property type="entry name" value="P-loop containing nucleoside triphosphate hydrolases"/>
    <property type="match status" value="1"/>
</dbReference>
<keyword evidence="3" id="KW-1185">Reference proteome</keyword>
<comment type="caution">
    <text evidence="2">The sequence shown here is derived from an EMBL/GenBank/DDBJ whole genome shotgun (WGS) entry which is preliminary data.</text>
</comment>